<dbReference type="GO" id="GO:0006629">
    <property type="term" value="P:lipid metabolic process"/>
    <property type="evidence" value="ECO:0007669"/>
    <property type="project" value="UniProtKB-ARBA"/>
</dbReference>
<gene>
    <name evidence="2" type="ORF">RJ639_013393</name>
</gene>
<evidence type="ECO:0000313" key="2">
    <source>
        <dbReference type="EMBL" id="KAK3008548.1"/>
    </source>
</evidence>
<dbReference type="Gene3D" id="3.40.50.720">
    <property type="entry name" value="NAD(P)-binding Rossmann-like Domain"/>
    <property type="match status" value="3"/>
</dbReference>
<dbReference type="PANTHER" id="PTHR32487:SF13">
    <property type="entry name" value="LOW QUALITY PROTEIN: IRIDOID SYNTHASE-LIKE"/>
    <property type="match status" value="1"/>
</dbReference>
<dbReference type="EMBL" id="JAVXUP010001742">
    <property type="protein sequence ID" value="KAK3008548.1"/>
    <property type="molecule type" value="Genomic_DNA"/>
</dbReference>
<dbReference type="CDD" id="cd08948">
    <property type="entry name" value="5beta-POR_like_SDR_a"/>
    <property type="match status" value="2"/>
</dbReference>
<feature type="domain" description="PRISE-like Rossmann-fold" evidence="1">
    <location>
        <begin position="783"/>
        <end position="1048"/>
    </location>
</feature>
<name>A0AA89ANN6_9ASTE</name>
<keyword evidence="3" id="KW-1185">Reference proteome</keyword>
<dbReference type="InterPro" id="IPR055222">
    <property type="entry name" value="PRISE-like_Rossmann-fold"/>
</dbReference>
<dbReference type="Pfam" id="PF22917">
    <property type="entry name" value="PRISE"/>
    <property type="match status" value="2"/>
</dbReference>
<dbReference type="GO" id="GO:0016627">
    <property type="term" value="F:oxidoreductase activity, acting on the CH-CH group of donors"/>
    <property type="evidence" value="ECO:0007669"/>
    <property type="project" value="UniProtKB-ARBA"/>
</dbReference>
<feature type="domain" description="PRISE-like Rossmann-fold" evidence="1">
    <location>
        <begin position="261"/>
        <end position="521"/>
    </location>
</feature>
<accession>A0AA89ANN6</accession>
<reference evidence="2" key="1">
    <citation type="submission" date="2022-12" db="EMBL/GenBank/DDBJ databases">
        <title>Draft genome assemblies for two species of Escallonia (Escalloniales).</title>
        <authorList>
            <person name="Chanderbali A."/>
            <person name="Dervinis C."/>
            <person name="Anghel I."/>
            <person name="Soltis D."/>
            <person name="Soltis P."/>
            <person name="Zapata F."/>
        </authorList>
    </citation>
    <scope>NUCLEOTIDE SEQUENCE</scope>
    <source>
        <strain evidence="2">UCBG64.0493</strain>
        <tissue evidence="2">Leaf</tissue>
    </source>
</reference>
<evidence type="ECO:0000259" key="1">
    <source>
        <dbReference type="Pfam" id="PF22917"/>
    </source>
</evidence>
<comment type="caution">
    <text evidence="2">The sequence shown here is derived from an EMBL/GenBank/DDBJ whole genome shotgun (WGS) entry which is preliminary data.</text>
</comment>
<proteinExistence type="predicted"/>
<dbReference type="AlphaFoldDB" id="A0AA89ANN6"/>
<sequence length="1066" mass="120516">SYKYHPNQIGPGLPLQVPNTTWGRYMILLLANRSSLTSHPFWRTHLAFLTKASTTPRGPCCFPLSIPPMFCPSFISSPDVAAGRGCRIYHRHFTGAQSPYWSRPTTGVRLLEQRTQDTKKIRKEEEDQRRRQPLAPVADINPATILMSLRPLRPPGRSPLHYSSLTSLCYWPSQASMSPPVAADLHSIMMEQEPSHKSVALIMGVTGMVGLSLAEALKKPTAPGGPWKVYGAARRSMPSWFSVSSVDHYLAFDATNYDDTCKKLSAFAREVTHVFWVAIQVRECEEANVNVNTAMLKNVLNVLVKSSPSSPLRHVAMQTGTKHYMGPIFDPVLGNRLPHPETPFIEDAPRLPYNNFYYSLEDTLASYAPSFTYSVHRSSIIIGASSRSFYNGLLTLSVYATLCKHEGLAFRYPGTRYTWEHFCDMSDARLLAGQQIWAATSGRASNQAFNCTNGDVFTWKSMWKVLCEVFGLEFVPFVDEAGDLSWVQEMEKKEKIWDAIVGEHGLYETKLNEIACFASANAVFHLEFQHVCSMNKSREFGYFGYVDTLESIKMNQLPPPETPFTEDTPRLPYKNFYYSLEDLLASYSPSFTYSVHRSSIIIGASSQSFYNTLLTLAVYATICKHEGMAFRDPGNRYTWEHYCDMLDARVLAEQQIWAAVLGKAKNQAFNCTNGDVFKWKSLWKHIQTFIKANQFSLLLIVSNMEQEIPRRAVALIVGVTGMVGVSLAEALQKPTALGGPWIIYGASRLPLPSWFPSSLLDQHITFDALNLDKTIANLSSISARITHVFWVAFQLRDSEGLNVTLNSTMLTNVLTALKSSNISHITLQTGTKHYMGPVFDATLSSQLIPHAPPFREDYPRLPFPNFYYALEDLIASHARTFTYSIHRSSIIIGASSRSVHNSMLTLSVYATICKHEGLPLRYFGNRYTWEHFCDMSDARVLAEQHIWAAVTDKAKNEAFNCTNGDVFTWKSFWKALCNVFDLEFVEYDEEYEFDCAEYTKAKGKVWDELVGKHGLYKTKIEEITCFDTLKTVLYFDFQHVCSMNKSRDLGFFGYADTLKSIRTWVG</sequence>
<evidence type="ECO:0000313" key="3">
    <source>
        <dbReference type="Proteomes" id="UP001188597"/>
    </source>
</evidence>
<dbReference type="PANTHER" id="PTHR32487">
    <property type="entry name" value="3-OXO-DELTA(4,5)-STEROID 5-BETA-REDUCTASE"/>
    <property type="match status" value="1"/>
</dbReference>
<protein>
    <recommendedName>
        <fullName evidence="1">PRISE-like Rossmann-fold domain-containing protein</fullName>
    </recommendedName>
</protein>
<feature type="non-terminal residue" evidence="2">
    <location>
        <position position="1066"/>
    </location>
</feature>
<organism evidence="2 3">
    <name type="scientific">Escallonia herrerae</name>
    <dbReference type="NCBI Taxonomy" id="1293975"/>
    <lineage>
        <taxon>Eukaryota</taxon>
        <taxon>Viridiplantae</taxon>
        <taxon>Streptophyta</taxon>
        <taxon>Embryophyta</taxon>
        <taxon>Tracheophyta</taxon>
        <taxon>Spermatophyta</taxon>
        <taxon>Magnoliopsida</taxon>
        <taxon>eudicotyledons</taxon>
        <taxon>Gunneridae</taxon>
        <taxon>Pentapetalae</taxon>
        <taxon>asterids</taxon>
        <taxon>campanulids</taxon>
        <taxon>Escalloniales</taxon>
        <taxon>Escalloniaceae</taxon>
        <taxon>Escallonia</taxon>
    </lineage>
</organism>
<dbReference type="InterPro" id="IPR036291">
    <property type="entry name" value="NAD(P)-bd_dom_sf"/>
</dbReference>
<dbReference type="Proteomes" id="UP001188597">
    <property type="component" value="Unassembled WGS sequence"/>
</dbReference>
<dbReference type="SUPFAM" id="SSF51735">
    <property type="entry name" value="NAD(P)-binding Rossmann-fold domains"/>
    <property type="match status" value="3"/>
</dbReference>